<accession>A0A5Q2FE66</accession>
<gene>
    <name evidence="5" type="ORF">Rai3103_05820</name>
</gene>
<dbReference type="Gene3D" id="3.40.50.970">
    <property type="match status" value="1"/>
</dbReference>
<organism evidence="5 6">
    <name type="scientific">Raineyella fluvialis</name>
    <dbReference type="NCBI Taxonomy" id="2662261"/>
    <lineage>
        <taxon>Bacteria</taxon>
        <taxon>Bacillati</taxon>
        <taxon>Actinomycetota</taxon>
        <taxon>Actinomycetes</taxon>
        <taxon>Propionibacteriales</taxon>
        <taxon>Propionibacteriaceae</taxon>
        <taxon>Raineyella</taxon>
    </lineage>
</organism>
<dbReference type="Pfam" id="PF00456">
    <property type="entry name" value="Transketolase_N"/>
    <property type="match status" value="1"/>
</dbReference>
<keyword evidence="6" id="KW-1185">Reference proteome</keyword>
<evidence type="ECO:0000256" key="1">
    <source>
        <dbReference type="ARBA" id="ARBA00001964"/>
    </source>
</evidence>
<dbReference type="Proteomes" id="UP000386847">
    <property type="component" value="Chromosome"/>
</dbReference>
<reference evidence="5 6" key="1">
    <citation type="submission" date="2019-10" db="EMBL/GenBank/DDBJ databases">
        <title>Genomic analysis of Raineyella sp. CBA3103.</title>
        <authorList>
            <person name="Roh S.W."/>
        </authorList>
    </citation>
    <scope>NUCLEOTIDE SEQUENCE [LARGE SCALE GENOMIC DNA]</scope>
    <source>
        <strain evidence="5 6">CBA3103</strain>
    </source>
</reference>
<proteinExistence type="inferred from homology"/>
<comment type="similarity">
    <text evidence="2">Belongs to the transketolase family.</text>
</comment>
<evidence type="ECO:0000313" key="5">
    <source>
        <dbReference type="EMBL" id="QGF25099.1"/>
    </source>
</evidence>
<comment type="cofactor">
    <cofactor evidence="1">
        <name>thiamine diphosphate</name>
        <dbReference type="ChEBI" id="CHEBI:58937"/>
    </cofactor>
</comment>
<dbReference type="PANTHER" id="PTHR47514">
    <property type="entry name" value="TRANSKETOLASE N-TERMINAL SECTION-RELATED"/>
    <property type="match status" value="1"/>
</dbReference>
<evidence type="ECO:0000256" key="2">
    <source>
        <dbReference type="ARBA" id="ARBA00007131"/>
    </source>
</evidence>
<evidence type="ECO:0000256" key="3">
    <source>
        <dbReference type="ARBA" id="ARBA00023052"/>
    </source>
</evidence>
<dbReference type="CDD" id="cd02012">
    <property type="entry name" value="TPP_TK"/>
    <property type="match status" value="1"/>
</dbReference>
<dbReference type="PANTHER" id="PTHR47514:SF1">
    <property type="entry name" value="TRANSKETOLASE N-TERMINAL SECTION-RELATED"/>
    <property type="match status" value="1"/>
</dbReference>
<keyword evidence="3" id="KW-0786">Thiamine pyrophosphate</keyword>
<dbReference type="InterPro" id="IPR029061">
    <property type="entry name" value="THDP-binding"/>
</dbReference>
<dbReference type="KEGG" id="rain:Rai3103_05820"/>
<evidence type="ECO:0000313" key="6">
    <source>
        <dbReference type="Proteomes" id="UP000386847"/>
    </source>
</evidence>
<dbReference type="AlphaFoldDB" id="A0A5Q2FE66"/>
<evidence type="ECO:0000259" key="4">
    <source>
        <dbReference type="Pfam" id="PF00456"/>
    </source>
</evidence>
<feature type="domain" description="Transketolase N-terminal" evidence="4">
    <location>
        <begin position="2"/>
        <end position="268"/>
    </location>
</feature>
<dbReference type="SUPFAM" id="SSF52518">
    <property type="entry name" value="Thiamin diphosphate-binding fold (THDP-binding)"/>
    <property type="match status" value="1"/>
</dbReference>
<sequence>MAETLRASVMHMLAEARSGHSAGPLGMAEILASLYFGCMKHDPDDPAWEGRDVFMLSNGHTAPILYAALAHAGYFPVEELTSLRQFGSRLQGHPERVSLPGLESTSGPLGEGLSQAAGYAYVLKKLHRNPHRFVYVVMGDGELNEGNVWEAAMFAAKNGLGQLIGIVDRNYIQIDGATESVMPLGDLRAKWEAFGWHVLEVNGHSVTALLDAVQTAQAVVDRPTMILAHTIPGKGVDFMEYDFRWHGKPPSPAERDAWRSAQGLEPAGFDHVAAEKEQ</sequence>
<dbReference type="EMBL" id="CP045725">
    <property type="protein sequence ID" value="QGF25099.1"/>
    <property type="molecule type" value="Genomic_DNA"/>
</dbReference>
<protein>
    <submittedName>
        <fullName evidence="5">Transketolase</fullName>
    </submittedName>
</protein>
<dbReference type="GO" id="GO:0000287">
    <property type="term" value="F:magnesium ion binding"/>
    <property type="evidence" value="ECO:0007669"/>
    <property type="project" value="UniProtKB-ARBA"/>
</dbReference>
<name>A0A5Q2FE66_9ACTN</name>
<dbReference type="InterPro" id="IPR005474">
    <property type="entry name" value="Transketolase_N"/>
</dbReference>